<reference evidence="2 3" key="1">
    <citation type="submission" date="2020-10" db="EMBL/GenBank/DDBJ databases">
        <title>Thermofilum lucidum 3507LT sp. nov. a novel member of Thermofilaceae family isolated from Chile hot spring, and proposal of description order Thermofilales.</title>
        <authorList>
            <person name="Zayulina K.S."/>
            <person name="Elcheninov A.G."/>
            <person name="Toshchakov S.V."/>
            <person name="Kublanov I.V."/>
        </authorList>
    </citation>
    <scope>NUCLEOTIDE SEQUENCE [LARGE SCALE GENOMIC DNA]</scope>
    <source>
        <strain evidence="2 3">3507LT</strain>
    </source>
</reference>
<evidence type="ECO:0000259" key="1">
    <source>
        <dbReference type="Pfam" id="PF12146"/>
    </source>
</evidence>
<dbReference type="Pfam" id="PF12146">
    <property type="entry name" value="Hydrolase_4"/>
    <property type="match status" value="1"/>
</dbReference>
<dbReference type="AlphaFoldDB" id="A0A7L9FJ51"/>
<keyword evidence="3" id="KW-1185">Reference proteome</keyword>
<dbReference type="Proteomes" id="UP000594121">
    <property type="component" value="Chromosome"/>
</dbReference>
<dbReference type="InParanoid" id="A0A7L9FJ51"/>
<dbReference type="GO" id="GO:0052689">
    <property type="term" value="F:carboxylic ester hydrolase activity"/>
    <property type="evidence" value="ECO:0007669"/>
    <property type="project" value="InterPro"/>
</dbReference>
<dbReference type="InterPro" id="IPR029058">
    <property type="entry name" value="AB_hydrolase_fold"/>
</dbReference>
<dbReference type="PANTHER" id="PTHR11614">
    <property type="entry name" value="PHOSPHOLIPASE-RELATED"/>
    <property type="match status" value="1"/>
</dbReference>
<dbReference type="EMBL" id="CP062310">
    <property type="protein sequence ID" value="QOJ78926.1"/>
    <property type="molecule type" value="Genomic_DNA"/>
</dbReference>
<evidence type="ECO:0000313" key="3">
    <source>
        <dbReference type="Proteomes" id="UP000594121"/>
    </source>
</evidence>
<dbReference type="PRINTS" id="PR00111">
    <property type="entry name" value="ABHYDROLASE"/>
</dbReference>
<organism evidence="2 3">
    <name type="scientific">Infirmifilum lucidum</name>
    <dbReference type="NCBI Taxonomy" id="2776706"/>
    <lineage>
        <taxon>Archaea</taxon>
        <taxon>Thermoproteota</taxon>
        <taxon>Thermoprotei</taxon>
        <taxon>Thermofilales</taxon>
        <taxon>Thermofilaceae</taxon>
        <taxon>Infirmifilum</taxon>
    </lineage>
</organism>
<dbReference type="InterPro" id="IPR012354">
    <property type="entry name" value="Esterase_lipase"/>
</dbReference>
<feature type="domain" description="Serine aminopeptidase S33" evidence="1">
    <location>
        <begin position="24"/>
        <end position="257"/>
    </location>
</feature>
<sequence>MKEEVLRLASDNETVVRSWHYSGTPRAVVAGIHGFAEHSGRYNHFGEFLAERGFDLYMYDLRGHGLSRSERGYVDSFNDFIHDTVSFIEYVKKRSGASRVFLFGHSMGGLIAVNVAAILGDDLEGLITSGAALEVRTTLAQGLLLSILGSVSPKKRIRLPIATECLTSDESVVRRYIEDPLVFKDPTVKLLVEFGRAVQEAWRKVDAIRCPALILHGEGDCLVPASASRNLYERLRVPDKTLVVYKGMRHEILNEPEWTRVAGDIVEWLNRHLI</sequence>
<gene>
    <name evidence="2" type="ORF">IG193_00215</name>
</gene>
<dbReference type="SUPFAM" id="SSF53474">
    <property type="entry name" value="alpha/beta-Hydrolases"/>
    <property type="match status" value="1"/>
</dbReference>
<dbReference type="InterPro" id="IPR051044">
    <property type="entry name" value="MAG_DAG_Lipase"/>
</dbReference>
<accession>A0A7L9FJ51</accession>
<protein>
    <submittedName>
        <fullName evidence="2">Alpha/beta hydrolase</fullName>
    </submittedName>
</protein>
<dbReference type="GeneID" id="59148273"/>
<dbReference type="Gene3D" id="3.40.50.1820">
    <property type="entry name" value="alpha/beta hydrolase"/>
    <property type="match status" value="1"/>
</dbReference>
<dbReference type="RefSeq" id="WP_192818898.1">
    <property type="nucleotide sequence ID" value="NZ_CP062310.1"/>
</dbReference>
<proteinExistence type="predicted"/>
<keyword evidence="2" id="KW-0378">Hydrolase</keyword>
<dbReference type="KEGG" id="thel:IG193_00215"/>
<dbReference type="PIRSF" id="PIRSF017388">
    <property type="entry name" value="Esterase_lipase"/>
    <property type="match status" value="1"/>
</dbReference>
<evidence type="ECO:0000313" key="2">
    <source>
        <dbReference type="EMBL" id="QOJ78926.1"/>
    </source>
</evidence>
<name>A0A7L9FJ51_9CREN</name>
<dbReference type="InterPro" id="IPR000073">
    <property type="entry name" value="AB_hydrolase_1"/>
</dbReference>
<dbReference type="InterPro" id="IPR022742">
    <property type="entry name" value="Hydrolase_4"/>
</dbReference>